<dbReference type="GeneID" id="108742413"/>
<protein>
    <submittedName>
        <fullName evidence="2">28S ribosomal protein S17, mitochondrial</fullName>
    </submittedName>
</protein>
<proteinExistence type="predicted"/>
<dbReference type="PANTHER" id="PTHR24088:SF0">
    <property type="entry name" value="SMALL RIBOSOMAL SUBUNIT PROTEIN US17M"/>
    <property type="match status" value="1"/>
</dbReference>
<dbReference type="GO" id="GO:0005763">
    <property type="term" value="C:mitochondrial small ribosomal subunit"/>
    <property type="evidence" value="ECO:0007669"/>
    <property type="project" value="InterPro"/>
</dbReference>
<dbReference type="FunCoup" id="A0A1W4XAQ9">
    <property type="interactions" value="1166"/>
</dbReference>
<accession>A0A1W4XAQ9</accession>
<dbReference type="SUPFAM" id="SSF50249">
    <property type="entry name" value="Nucleic acid-binding proteins"/>
    <property type="match status" value="1"/>
</dbReference>
<keyword evidence="1" id="KW-1185">Reference proteome</keyword>
<name>A0A1W4XAQ9_AGRPL</name>
<evidence type="ECO:0000313" key="2">
    <source>
        <dbReference type="RefSeq" id="XP_018333124.1"/>
    </source>
</evidence>
<evidence type="ECO:0000313" key="1">
    <source>
        <dbReference type="Proteomes" id="UP000192223"/>
    </source>
</evidence>
<keyword evidence="2" id="KW-0689">Ribosomal protein</keyword>
<dbReference type="Gene3D" id="2.40.50.140">
    <property type="entry name" value="Nucleic acid-binding proteins"/>
    <property type="match status" value="1"/>
</dbReference>
<dbReference type="GO" id="GO:0032543">
    <property type="term" value="P:mitochondrial translation"/>
    <property type="evidence" value="ECO:0007669"/>
    <property type="project" value="TreeGrafter"/>
</dbReference>
<keyword evidence="2" id="KW-0687">Ribonucleoprotein</keyword>
<dbReference type="InterPro" id="IPR039193">
    <property type="entry name" value="Ribosomal_uS17m_metazoa"/>
</dbReference>
<dbReference type="OrthoDB" id="274752at2759"/>
<reference evidence="2" key="1">
    <citation type="submission" date="2025-08" db="UniProtKB">
        <authorList>
            <consortium name="RefSeq"/>
        </authorList>
    </citation>
    <scope>IDENTIFICATION</scope>
    <source>
        <tissue evidence="2">Entire body</tissue>
    </source>
</reference>
<dbReference type="PANTHER" id="PTHR24088">
    <property type="entry name" value="28S RIBOSOMAL PROTEIN S17, MITOCHONDRIAL"/>
    <property type="match status" value="1"/>
</dbReference>
<dbReference type="STRING" id="224129.A0A1W4XAQ9"/>
<gene>
    <name evidence="2" type="primary">LOC108742413</name>
</gene>
<dbReference type="Proteomes" id="UP000192223">
    <property type="component" value="Unplaced"/>
</dbReference>
<dbReference type="InParanoid" id="A0A1W4XAQ9"/>
<organism evidence="1 2">
    <name type="scientific">Agrilus planipennis</name>
    <name type="common">Emerald ash borer</name>
    <name type="synonym">Agrilus marcopoli</name>
    <dbReference type="NCBI Taxonomy" id="224129"/>
    <lineage>
        <taxon>Eukaryota</taxon>
        <taxon>Metazoa</taxon>
        <taxon>Ecdysozoa</taxon>
        <taxon>Arthropoda</taxon>
        <taxon>Hexapoda</taxon>
        <taxon>Insecta</taxon>
        <taxon>Pterygota</taxon>
        <taxon>Neoptera</taxon>
        <taxon>Endopterygota</taxon>
        <taxon>Coleoptera</taxon>
        <taxon>Polyphaga</taxon>
        <taxon>Elateriformia</taxon>
        <taxon>Buprestoidea</taxon>
        <taxon>Buprestidae</taxon>
        <taxon>Agrilinae</taxon>
        <taxon>Agrilus</taxon>
    </lineage>
</organism>
<dbReference type="AlphaFoldDB" id="A0A1W4XAQ9"/>
<dbReference type="KEGG" id="apln:108742413"/>
<dbReference type="CTD" id="51373"/>
<sequence length="159" mass="18329">MALQSVKKISLLLGHCVPSVKSQASKIRIKRLELDTNLLMYFRKDDYIYAYDPNKICKTGDIVLVELLAEKLTPLITHKVKEVVYRLGDITDPLTGKKVVVDKFRHQIDAIDDVFGPSPSKFNYDKAPERGWLEDKKDFTHVETYIKYHETGEEQPYAV</sequence>
<dbReference type="InterPro" id="IPR012340">
    <property type="entry name" value="NA-bd_OB-fold"/>
</dbReference>
<dbReference type="GO" id="GO:0003735">
    <property type="term" value="F:structural constituent of ribosome"/>
    <property type="evidence" value="ECO:0007669"/>
    <property type="project" value="InterPro"/>
</dbReference>
<dbReference type="RefSeq" id="XP_018333124.1">
    <property type="nucleotide sequence ID" value="XM_018477622.2"/>
</dbReference>